<dbReference type="PROSITE" id="PS00178">
    <property type="entry name" value="AA_TRNA_LIGASE_I"/>
    <property type="match status" value="1"/>
</dbReference>
<dbReference type="SUPFAM" id="SSF47616">
    <property type="entry name" value="GST C-terminal domain-like"/>
    <property type="match status" value="1"/>
</dbReference>
<keyword evidence="11" id="KW-0648">Protein biosynthesis</keyword>
<comment type="catalytic activity">
    <reaction evidence="14">
        <text>tRNA(Glu) + L-glutamate + ATP = L-glutamyl-tRNA(Glu) + AMP + diphosphate</text>
        <dbReference type="Rhea" id="RHEA:23540"/>
        <dbReference type="Rhea" id="RHEA-COMP:9663"/>
        <dbReference type="Rhea" id="RHEA-COMP:9680"/>
        <dbReference type="ChEBI" id="CHEBI:29985"/>
        <dbReference type="ChEBI" id="CHEBI:30616"/>
        <dbReference type="ChEBI" id="CHEBI:33019"/>
        <dbReference type="ChEBI" id="CHEBI:78442"/>
        <dbReference type="ChEBI" id="CHEBI:78520"/>
        <dbReference type="ChEBI" id="CHEBI:456215"/>
        <dbReference type="EC" id="6.1.1.17"/>
    </reaction>
    <physiologicalReaction direction="left-to-right" evidence="14">
        <dbReference type="Rhea" id="RHEA:23541"/>
    </physiologicalReaction>
</comment>
<dbReference type="Pfam" id="PF13410">
    <property type="entry name" value="GST_C_2"/>
    <property type="match status" value="1"/>
</dbReference>
<evidence type="ECO:0000256" key="17">
    <source>
        <dbReference type="ARBA" id="ARBA00067786"/>
    </source>
</evidence>
<keyword evidence="5" id="KW-0436">Ligase</keyword>
<sequence length="1474" mass="163239">MDLLCSKNLPPIASLIVAEYTKLPVKIRWGAENKLVVGSSALTSDKSIARFLVRSGSLASSLYGTNELSATEVDHWMDFASLRLACEKDQEAALDYLEKVLAPSTFLVGERITLADFAVWASLRSCDQATVDLYPNIQRYYKHLSAMPHFISVSSKLPAASEMSKPAPSSSVTSKKTKKKDEGKFIELEGAKQGEVVVRFPPEASGYLHVGHAKAALLNQYYQQTYNGKLIMRFDDTNPAKENADFEKIILEDVKLLGIKYDMLSYTSNHFDIMLDLCERMIKEGNAFVDDTDGETMKLERSNRADSKNRNNDVAKNLTMWSEMKAGTEYGQTCCVRAKIDMNSDNGCMRDPTIYRCKPEAHPHTGLKYKVYPTYDFACPIVDSVEGVTHALRTTEYHDRDDQYFWFLKKLGLRHVHIWEYSRLNLQHTVLSKRKLTWFVAEGHVTGWDDPRFPTVRGVLRRGMTVEGLKQFIIAQGGSRSVVTMEWDKIWAFNKKVIDPIAPRYFALLKKDVIPVYVDGAVESSQLQPKHPKNTEIGEKTVYYSNKVFIEGADAASLKEGETVTFINWGNLIITGIKRTGSGSVESLTAKLDLANKDFKKTLKITWLADHTDAAHVTTQCVHYRDLLSKPVLAPDDDFKDYINKDSKEVYHMLGDPNLASLKKGDIIQLQRRGYYICDQPAGPLDIHSCQNSPPCILINIPDGHQKEMPTAGGKQKSSVAPTDSGDAKAGRAKKPSSSVETTTNSPVTSDVALELHNKIVEQGNKVRQLKSNKDSPKADVSAAVALLLSLKAEYKSAAGKEWKPGSAPPTTAKAPPTTAKAPPTTAKAPPTTQASSQSGAELNAKVVQQGEVVRKLKAEKADKEVIKKEVGVLLSLKAEFKQVTGSDWKPGMSTVEVTPQNGDSGGAALGEQITAQGNKVRELKTSKADKAAIDAAVKVLLELKAEYKTVTGADWAPPAGQNAGARAKKEKQPKQEKKPVKPAQPAASSGDREVKKTTRLGLEASKSTDLSDWYSQVITKSEMIEYYDVSGCYILRPWSYAIWEKVKDFFDAEIKKLGVENCYFPIFVSNAALEKEKTHIADFAPEVAWVTKSGMSDLAEPIAIRPTSETVMYPAYAKWIQSHRDLPMKLNQWNNVVRWEFKHPQPFLRTREFLWQEGHSAFATKAGAEEEVMQILELYAQVYEDLMAIPVVRGRKTEKEKFAGGDYTTTVEVFISASGRAIQGATSHHLGQNFSKMFNIVFEDPDTQKPQFVYQNSWGLTTRTVGVLVMVHGDDKGLVLPPRVAAIQAVIIPCGITASMSDADKNSLLDSCQELQKTLSAAGIAAKADLRDNYSPGWKYNHWELKGVPVRIELGPRDVAQGKFVVVRRDTGAKAKEEQDSHILIANTWDELCAGLDKSCLLLSPFCGEIPCEDDIKKDSARDVVVEEGAPAMGAKGLCIPFKQPAEIKAGMKCVKPNCPNTPKYYTLFGRSY</sequence>
<dbReference type="InterPro" id="IPR010987">
    <property type="entry name" value="Glutathione-S-Trfase_C-like"/>
</dbReference>
<evidence type="ECO:0000256" key="8">
    <source>
        <dbReference type="ARBA" id="ARBA00022833"/>
    </source>
</evidence>
<feature type="domain" description="WHEP-TRS" evidence="22">
    <location>
        <begin position="839"/>
        <end position="895"/>
    </location>
</feature>
<evidence type="ECO:0000256" key="14">
    <source>
        <dbReference type="ARBA" id="ARBA00047366"/>
    </source>
</evidence>
<dbReference type="PANTHER" id="PTHR43382:SF2">
    <property type="entry name" value="BIFUNCTIONAL GLUTAMATE_PROLINE--TRNA LIGASE"/>
    <property type="match status" value="1"/>
</dbReference>
<keyword evidence="13" id="KW-0511">Multifunctional enzyme</keyword>
<feature type="domain" description="Aminoacyl-transfer RNA synthetases class-II family profile" evidence="21">
    <location>
        <begin position="1041"/>
        <end position="1282"/>
    </location>
</feature>
<comment type="similarity">
    <text evidence="1">In the C-terminal section; belongs to the class-II aminoacyl-tRNA synthetase family.</text>
</comment>
<dbReference type="InterPro" id="IPR000738">
    <property type="entry name" value="WHEP-TRS_dom"/>
</dbReference>
<protein>
    <recommendedName>
        <fullName evidence="17">Bifunctional glutamate/proline--tRNA ligase</fullName>
        <ecNumber evidence="2">6.1.1.15</ecNumber>
        <ecNumber evidence="3">6.1.1.17</ecNumber>
    </recommendedName>
    <alternativeName>
        <fullName evidence="18">Bifunctional aminoacyl-tRNA synthetase</fullName>
    </alternativeName>
</protein>
<dbReference type="Pfam" id="PF20974">
    <property type="entry name" value="tRNA-synt_1c_C2"/>
    <property type="match status" value="1"/>
</dbReference>
<dbReference type="FunFam" id="3.40.50.620:FF:000070">
    <property type="entry name" value="Bifunctional glutamate/proline--tRNA ligase"/>
    <property type="match status" value="1"/>
</dbReference>
<evidence type="ECO:0000256" key="3">
    <source>
        <dbReference type="ARBA" id="ARBA00012835"/>
    </source>
</evidence>
<dbReference type="SUPFAM" id="SSF50715">
    <property type="entry name" value="Ribosomal protein L25-like"/>
    <property type="match status" value="1"/>
</dbReference>
<dbReference type="CDD" id="cd00778">
    <property type="entry name" value="ProRS_core_arch_euk"/>
    <property type="match status" value="1"/>
</dbReference>
<dbReference type="Proteomes" id="UP000593567">
    <property type="component" value="Unassembled WGS sequence"/>
</dbReference>
<dbReference type="InterPro" id="IPR036282">
    <property type="entry name" value="Glutathione-S-Trfase_C_sf"/>
</dbReference>
<dbReference type="FunFam" id="1.10.1160.10:FF:000001">
    <property type="entry name" value="Glutamine--tRNA ligase"/>
    <property type="match status" value="1"/>
</dbReference>
<evidence type="ECO:0000259" key="22">
    <source>
        <dbReference type="PROSITE" id="PS51185"/>
    </source>
</evidence>
<evidence type="ECO:0000256" key="16">
    <source>
        <dbReference type="ARBA" id="ARBA00061295"/>
    </source>
</evidence>
<evidence type="ECO:0000256" key="2">
    <source>
        <dbReference type="ARBA" id="ARBA00012831"/>
    </source>
</evidence>
<dbReference type="GO" id="GO:0017101">
    <property type="term" value="C:aminoacyl-tRNA synthetase multienzyme complex"/>
    <property type="evidence" value="ECO:0007669"/>
    <property type="project" value="TreeGrafter"/>
</dbReference>
<dbReference type="GO" id="GO:0004827">
    <property type="term" value="F:proline-tRNA ligase activity"/>
    <property type="evidence" value="ECO:0007669"/>
    <property type="project" value="UniProtKB-EC"/>
</dbReference>
<dbReference type="InterPro" id="IPR006195">
    <property type="entry name" value="aa-tRNA-synth_II"/>
</dbReference>
<evidence type="ECO:0000313" key="24">
    <source>
        <dbReference type="Proteomes" id="UP000593567"/>
    </source>
</evidence>
<feature type="region of interest" description="Disordered" evidence="19">
    <location>
        <begin position="955"/>
        <end position="1001"/>
    </location>
</feature>
<keyword evidence="10" id="KW-0694">RNA-binding</keyword>
<evidence type="ECO:0000259" key="21">
    <source>
        <dbReference type="PROSITE" id="PS50862"/>
    </source>
</evidence>
<dbReference type="PRINTS" id="PR00987">
    <property type="entry name" value="TRNASYNTHGLU"/>
</dbReference>
<dbReference type="CDD" id="cd10309">
    <property type="entry name" value="GST_C_GluProRS_N"/>
    <property type="match status" value="1"/>
</dbReference>
<dbReference type="Pfam" id="PF09180">
    <property type="entry name" value="ProRS-C_1"/>
    <property type="match status" value="1"/>
</dbReference>
<dbReference type="SUPFAM" id="SSF47060">
    <property type="entry name" value="S15/NS1 RNA-binding domain"/>
    <property type="match status" value="3"/>
</dbReference>
<evidence type="ECO:0000256" key="13">
    <source>
        <dbReference type="ARBA" id="ARBA00023268"/>
    </source>
</evidence>
<dbReference type="PROSITE" id="PS00762">
    <property type="entry name" value="WHEP_TRS_1"/>
    <property type="match status" value="2"/>
</dbReference>
<dbReference type="FunFam" id="3.30.110.30:FF:000001">
    <property type="entry name" value="Bifunctional glutamate/proline--tRNA ligase"/>
    <property type="match status" value="1"/>
</dbReference>
<evidence type="ECO:0000256" key="12">
    <source>
        <dbReference type="ARBA" id="ARBA00023146"/>
    </source>
</evidence>
<reference evidence="23" key="1">
    <citation type="submission" date="2020-06" db="EMBL/GenBank/DDBJ databases">
        <title>Draft genome of Bugula neritina, a colonial animal packing powerful symbionts and potential medicines.</title>
        <authorList>
            <person name="Rayko M."/>
        </authorList>
    </citation>
    <scope>NUCLEOTIDE SEQUENCE [LARGE SCALE GENOMIC DNA]</scope>
    <source>
        <strain evidence="23">Kwan_BN1</strain>
    </source>
</reference>
<proteinExistence type="inferred from homology"/>
<dbReference type="InterPro" id="IPR045864">
    <property type="entry name" value="aa-tRNA-synth_II/BPL/LPL"/>
</dbReference>
<dbReference type="InterPro" id="IPR004526">
    <property type="entry name" value="Glu-tRNA-synth_arc/euk"/>
</dbReference>
<dbReference type="SUPFAM" id="SSF64586">
    <property type="entry name" value="C-terminal domain of ProRS"/>
    <property type="match status" value="1"/>
</dbReference>
<dbReference type="InterPro" id="IPR004499">
    <property type="entry name" value="Pro-tRNA-ligase_IIa_arc-type"/>
</dbReference>
<dbReference type="InterPro" id="IPR033721">
    <property type="entry name" value="ProRS_core_arch_euk"/>
</dbReference>
<comment type="similarity">
    <text evidence="16">In the N-terminal section; belongs to the class-I aminoacyl-tRNA synthetase family. Glutamate--tRNA ligase type 2 subfamily.</text>
</comment>
<dbReference type="InterPro" id="IPR020058">
    <property type="entry name" value="Glu/Gln-tRNA-synth_Ib_cat-dom"/>
</dbReference>
<dbReference type="Gene3D" id="3.40.50.800">
    <property type="entry name" value="Anticodon-binding domain"/>
    <property type="match status" value="1"/>
</dbReference>
<dbReference type="FunFam" id="3.90.800.10:FF:000001">
    <property type="entry name" value="Glutamine--tRNA ligase"/>
    <property type="match status" value="1"/>
</dbReference>
<evidence type="ECO:0000256" key="7">
    <source>
        <dbReference type="ARBA" id="ARBA00022741"/>
    </source>
</evidence>
<dbReference type="Gene3D" id="1.10.1160.10">
    <property type="entry name" value="Glutamyl-trna Synthetase, Domain 2"/>
    <property type="match status" value="1"/>
</dbReference>
<evidence type="ECO:0000259" key="20">
    <source>
        <dbReference type="PROSITE" id="PS50405"/>
    </source>
</evidence>
<dbReference type="InterPro" id="IPR017449">
    <property type="entry name" value="Pro-tRNA_synth_II"/>
</dbReference>
<organism evidence="23 24">
    <name type="scientific">Bugula neritina</name>
    <name type="common">Brown bryozoan</name>
    <name type="synonym">Sertularia neritina</name>
    <dbReference type="NCBI Taxonomy" id="10212"/>
    <lineage>
        <taxon>Eukaryota</taxon>
        <taxon>Metazoa</taxon>
        <taxon>Spiralia</taxon>
        <taxon>Lophotrochozoa</taxon>
        <taxon>Bryozoa</taxon>
        <taxon>Gymnolaemata</taxon>
        <taxon>Cheilostomatida</taxon>
        <taxon>Flustrina</taxon>
        <taxon>Buguloidea</taxon>
        <taxon>Bugulidae</taxon>
        <taxon>Bugula</taxon>
    </lineage>
</organism>
<dbReference type="InterPro" id="IPR016061">
    <property type="entry name" value="Pro-tRNA_ligase_II_C"/>
</dbReference>
<dbReference type="NCBIfam" id="TIGR00463">
    <property type="entry name" value="gltX_arch"/>
    <property type="match status" value="1"/>
</dbReference>
<dbReference type="FunFam" id="3.40.50.800:FF:000005">
    <property type="entry name" value="bifunctional glutamate/proline--tRNA ligase"/>
    <property type="match status" value="1"/>
</dbReference>
<comment type="caution">
    <text evidence="23">The sequence shown here is derived from an EMBL/GenBank/DDBJ whole genome shotgun (WGS) entry which is preliminary data.</text>
</comment>
<keyword evidence="8" id="KW-0862">Zinc</keyword>
<feature type="compositionally biased region" description="Polar residues" evidence="19">
    <location>
        <begin position="736"/>
        <end position="749"/>
    </location>
</feature>
<dbReference type="InterPro" id="IPR002314">
    <property type="entry name" value="aa-tRNA-synt_IIb"/>
</dbReference>
<dbReference type="Pfam" id="PF00587">
    <property type="entry name" value="tRNA-synt_2b"/>
    <property type="match status" value="1"/>
</dbReference>
<dbReference type="InterPro" id="IPR011035">
    <property type="entry name" value="Ribosomal_bL25/Gln-tRNA_synth"/>
</dbReference>
<dbReference type="Pfam" id="PF00458">
    <property type="entry name" value="WHEP-TRS"/>
    <property type="match status" value="3"/>
</dbReference>
<evidence type="ECO:0000256" key="15">
    <source>
        <dbReference type="ARBA" id="ARBA00050792"/>
    </source>
</evidence>
<dbReference type="OrthoDB" id="1350766at2759"/>
<dbReference type="FunFam" id="3.30.930.10:FF:000007">
    <property type="entry name" value="Bifunctional glutamate/proline--tRNA ligase"/>
    <property type="match status" value="1"/>
</dbReference>
<dbReference type="CDD" id="cd00807">
    <property type="entry name" value="GlnRS_core"/>
    <property type="match status" value="1"/>
</dbReference>
<dbReference type="SUPFAM" id="SSF52374">
    <property type="entry name" value="Nucleotidylyl transferase"/>
    <property type="match status" value="1"/>
</dbReference>
<dbReference type="HAMAP" id="MF_02076">
    <property type="entry name" value="Glu_tRNA_synth_type2"/>
    <property type="match status" value="1"/>
</dbReference>
<dbReference type="GO" id="GO:0004818">
    <property type="term" value="F:glutamate-tRNA ligase activity"/>
    <property type="evidence" value="ECO:0007669"/>
    <property type="project" value="UniProtKB-EC"/>
</dbReference>
<dbReference type="InterPro" id="IPR020059">
    <property type="entry name" value="Glu/Gln-tRNA-synth_Ib_codon-bd"/>
</dbReference>
<dbReference type="Pfam" id="PF00749">
    <property type="entry name" value="tRNA-synt_1c"/>
    <property type="match status" value="1"/>
</dbReference>
<dbReference type="GO" id="GO:0006424">
    <property type="term" value="P:glutamyl-tRNA aminoacylation"/>
    <property type="evidence" value="ECO:0007669"/>
    <property type="project" value="InterPro"/>
</dbReference>
<dbReference type="GO" id="GO:0046872">
    <property type="term" value="F:metal ion binding"/>
    <property type="evidence" value="ECO:0007669"/>
    <property type="project" value="UniProtKB-KW"/>
</dbReference>
<dbReference type="Gene3D" id="1.10.287.10">
    <property type="entry name" value="S15/NS1, RNA-binding"/>
    <property type="match status" value="3"/>
</dbReference>
<dbReference type="InterPro" id="IPR036621">
    <property type="entry name" value="Anticodon-bd_dom_sf"/>
</dbReference>
<dbReference type="InterPro" id="IPR014729">
    <property type="entry name" value="Rossmann-like_a/b/a_fold"/>
</dbReference>
<feature type="region of interest" description="Disordered" evidence="19">
    <location>
        <begin position="799"/>
        <end position="843"/>
    </location>
</feature>
<evidence type="ECO:0000256" key="9">
    <source>
        <dbReference type="ARBA" id="ARBA00022840"/>
    </source>
</evidence>
<dbReference type="Gene3D" id="3.30.110.30">
    <property type="entry name" value="C-terminal domain of ProRS"/>
    <property type="match status" value="1"/>
</dbReference>
<evidence type="ECO:0000313" key="23">
    <source>
        <dbReference type="EMBL" id="KAF6033874.1"/>
    </source>
</evidence>
<dbReference type="InterPro" id="IPR049437">
    <property type="entry name" value="tRNA-synt_1c_C2"/>
</dbReference>
<dbReference type="Gene3D" id="3.30.930.10">
    <property type="entry name" value="Bira Bifunctional Protein, Domain 2"/>
    <property type="match status" value="1"/>
</dbReference>
<name>A0A7J7K7F0_BUGNE</name>
<dbReference type="Gene3D" id="3.40.50.620">
    <property type="entry name" value="HUPs"/>
    <property type="match status" value="1"/>
</dbReference>
<feature type="compositionally biased region" description="Low complexity" evidence="19">
    <location>
        <begin position="809"/>
        <end position="833"/>
    </location>
</feature>
<dbReference type="PROSITE" id="PS50862">
    <property type="entry name" value="AA_TRNA_LIGASE_II"/>
    <property type="match status" value="1"/>
</dbReference>
<dbReference type="SMART" id="SM00946">
    <property type="entry name" value="ProRS-C_1"/>
    <property type="match status" value="1"/>
</dbReference>
<evidence type="ECO:0000256" key="5">
    <source>
        <dbReference type="ARBA" id="ARBA00022598"/>
    </source>
</evidence>
<evidence type="ECO:0000256" key="11">
    <source>
        <dbReference type="ARBA" id="ARBA00022917"/>
    </source>
</evidence>
<dbReference type="InterPro" id="IPR000924">
    <property type="entry name" value="Glu/Gln-tRNA-synth"/>
</dbReference>
<dbReference type="InterPro" id="IPR004154">
    <property type="entry name" value="Anticodon-bd"/>
</dbReference>
<evidence type="ECO:0000256" key="1">
    <source>
        <dbReference type="ARBA" id="ARBA00009968"/>
    </source>
</evidence>
<dbReference type="InterPro" id="IPR001412">
    <property type="entry name" value="aa-tRNA-synth_I_CS"/>
</dbReference>
<keyword evidence="9" id="KW-0067">ATP-binding</keyword>
<feature type="domain" description="GST C-terminal" evidence="20">
    <location>
        <begin position="44"/>
        <end position="167"/>
    </location>
</feature>
<dbReference type="Gene3D" id="3.90.800.10">
    <property type="entry name" value="Glutamyl-tRNA Synthetase, Domain 3"/>
    <property type="match status" value="1"/>
</dbReference>
<evidence type="ECO:0000256" key="6">
    <source>
        <dbReference type="ARBA" id="ARBA00022723"/>
    </source>
</evidence>
<keyword evidence="4" id="KW-0597">Phosphoprotein</keyword>
<feature type="domain" description="WHEP-TRS" evidence="22">
    <location>
        <begin position="752"/>
        <end position="809"/>
    </location>
</feature>
<dbReference type="InterPro" id="IPR009068">
    <property type="entry name" value="uS15_NS1_RNA-bd_sf"/>
</dbReference>
<dbReference type="SMART" id="SM00991">
    <property type="entry name" value="WHEP-TRS"/>
    <property type="match status" value="3"/>
</dbReference>
<dbReference type="EMBL" id="VXIV02001213">
    <property type="protein sequence ID" value="KAF6033874.1"/>
    <property type="molecule type" value="Genomic_DNA"/>
</dbReference>
<dbReference type="GO" id="GO:0006433">
    <property type="term" value="P:prolyl-tRNA aminoacylation"/>
    <property type="evidence" value="ECO:0007669"/>
    <property type="project" value="InterPro"/>
</dbReference>
<dbReference type="CDD" id="cd00936">
    <property type="entry name" value="WEPRS_RNA"/>
    <property type="match status" value="2"/>
</dbReference>
<keyword evidence="6" id="KW-0479">Metal-binding</keyword>
<dbReference type="HAMAP" id="MF_01571">
    <property type="entry name" value="Pro_tRNA_synth_type3"/>
    <property type="match status" value="1"/>
</dbReference>
<feature type="domain" description="WHEP-TRS" evidence="22">
    <location>
        <begin position="906"/>
        <end position="962"/>
    </location>
</feature>
<feature type="compositionally biased region" description="Basic and acidic residues" evidence="19">
    <location>
        <begin position="971"/>
        <end position="980"/>
    </location>
</feature>
<dbReference type="GO" id="GO:0005737">
    <property type="term" value="C:cytoplasm"/>
    <property type="evidence" value="ECO:0007669"/>
    <property type="project" value="InterPro"/>
</dbReference>
<feature type="region of interest" description="Disordered" evidence="19">
    <location>
        <begin position="701"/>
        <end position="749"/>
    </location>
</feature>
<keyword evidence="24" id="KW-1185">Reference proteome</keyword>
<dbReference type="InterPro" id="IPR020061">
    <property type="entry name" value="Glu_tRNA_lig_a-bdl"/>
</dbReference>
<dbReference type="GO" id="GO:0003723">
    <property type="term" value="F:RNA binding"/>
    <property type="evidence" value="ECO:0007669"/>
    <property type="project" value="UniProtKB-KW"/>
</dbReference>
<evidence type="ECO:0000256" key="10">
    <source>
        <dbReference type="ARBA" id="ARBA00022884"/>
    </source>
</evidence>
<dbReference type="EC" id="6.1.1.15" evidence="2"/>
<dbReference type="PANTHER" id="PTHR43382">
    <property type="entry name" value="PROLYL-TRNA SYNTHETASE"/>
    <property type="match status" value="1"/>
</dbReference>
<dbReference type="SUPFAM" id="SSF55681">
    <property type="entry name" value="Class II aaRS and biotin synthetases"/>
    <property type="match status" value="1"/>
</dbReference>
<dbReference type="Pfam" id="PF03950">
    <property type="entry name" value="tRNA-synt_1c_C"/>
    <property type="match status" value="1"/>
</dbReference>
<dbReference type="Gene3D" id="2.40.240.10">
    <property type="entry name" value="Ribosomal Protein L25, Chain P"/>
    <property type="match status" value="1"/>
</dbReference>
<dbReference type="FunFam" id="1.10.287.10:FF:000006">
    <property type="entry name" value="Bifunctional glutamate/proline--tRNA ligase"/>
    <property type="match status" value="2"/>
</dbReference>
<dbReference type="GO" id="GO:0005524">
    <property type="term" value="F:ATP binding"/>
    <property type="evidence" value="ECO:0007669"/>
    <property type="project" value="UniProtKB-KW"/>
</dbReference>
<dbReference type="InterPro" id="IPR020056">
    <property type="entry name" value="Rbsml_bL25/Gln-tRNA_synth_N"/>
</dbReference>
<dbReference type="PROSITE" id="PS50405">
    <property type="entry name" value="GST_CTER"/>
    <property type="match status" value="1"/>
</dbReference>
<dbReference type="CDD" id="cd00862">
    <property type="entry name" value="ProRS_anticodon_zinc"/>
    <property type="match status" value="1"/>
</dbReference>
<dbReference type="PROSITE" id="PS51185">
    <property type="entry name" value="WHEP_TRS_2"/>
    <property type="match status" value="3"/>
</dbReference>
<dbReference type="SUPFAM" id="SSF52954">
    <property type="entry name" value="Class II aaRS ABD-related"/>
    <property type="match status" value="1"/>
</dbReference>
<dbReference type="EC" id="6.1.1.17" evidence="3"/>
<evidence type="ECO:0000256" key="18">
    <source>
        <dbReference type="ARBA" id="ARBA00076053"/>
    </source>
</evidence>
<evidence type="ECO:0000256" key="4">
    <source>
        <dbReference type="ARBA" id="ARBA00022553"/>
    </source>
</evidence>
<keyword evidence="7" id="KW-0547">Nucleotide-binding</keyword>
<dbReference type="Pfam" id="PF03129">
    <property type="entry name" value="HGTP_anticodon"/>
    <property type="match status" value="1"/>
</dbReference>
<dbReference type="Gene3D" id="1.20.1050.130">
    <property type="match status" value="1"/>
</dbReference>
<gene>
    <name evidence="23" type="ORF">EB796_007819</name>
</gene>
<keyword evidence="12" id="KW-0030">Aminoacyl-tRNA synthetase</keyword>
<evidence type="ECO:0000256" key="19">
    <source>
        <dbReference type="SAM" id="MobiDB-lite"/>
    </source>
</evidence>
<comment type="catalytic activity">
    <reaction evidence="15">
        <text>tRNA(Pro) + L-proline + ATP = L-prolyl-tRNA(Pro) + AMP + diphosphate</text>
        <dbReference type="Rhea" id="RHEA:14305"/>
        <dbReference type="Rhea" id="RHEA-COMP:9700"/>
        <dbReference type="Rhea" id="RHEA-COMP:9702"/>
        <dbReference type="ChEBI" id="CHEBI:30616"/>
        <dbReference type="ChEBI" id="CHEBI:33019"/>
        <dbReference type="ChEBI" id="CHEBI:60039"/>
        <dbReference type="ChEBI" id="CHEBI:78442"/>
        <dbReference type="ChEBI" id="CHEBI:78532"/>
        <dbReference type="ChEBI" id="CHEBI:456215"/>
        <dbReference type="EC" id="6.1.1.15"/>
    </reaction>
    <physiologicalReaction direction="left-to-right" evidence="15">
        <dbReference type="Rhea" id="RHEA:14306"/>
    </physiologicalReaction>
</comment>
<accession>A0A7J7K7F0</accession>
<dbReference type="NCBIfam" id="TIGR00408">
    <property type="entry name" value="proS_fam_I"/>
    <property type="match status" value="1"/>
</dbReference>